<dbReference type="Proteomes" id="UP000807342">
    <property type="component" value="Unassembled WGS sequence"/>
</dbReference>
<sequence>MSPRPILKRSTSTPSAEKHVVHFPPSPALTRTFDAYSPAAYDRSPIVVAPNACALPERGGRTYVLDEPTSLSPSRRRSSSKSSRGLHPRAIGDSEPIPSLVPDLSSESDESDGFPSPYLENQEFYFGPSNHVLKSSSDEAVLSFLPHAPSIPYHPSSEDTAHAEKPRRRKERKNDASRDNNRIRNSPAELDEEVDITPRRKPAPSIPSSAHVASVFNPSFSLCDSFSSFALRDDGCLGGF</sequence>
<evidence type="ECO:0000313" key="3">
    <source>
        <dbReference type="Proteomes" id="UP000807342"/>
    </source>
</evidence>
<gene>
    <name evidence="2" type="ORF">P691DRAFT_793449</name>
</gene>
<comment type="caution">
    <text evidence="2">The sequence shown here is derived from an EMBL/GenBank/DDBJ whole genome shotgun (WGS) entry which is preliminary data.</text>
</comment>
<dbReference type="EMBL" id="MU151199">
    <property type="protein sequence ID" value="KAF9447453.1"/>
    <property type="molecule type" value="Genomic_DNA"/>
</dbReference>
<feature type="region of interest" description="Disordered" evidence="1">
    <location>
        <begin position="148"/>
        <end position="208"/>
    </location>
</feature>
<name>A0A9P5X9R8_9AGAR</name>
<organism evidence="2 3">
    <name type="scientific">Macrolepiota fuliginosa MF-IS2</name>
    <dbReference type="NCBI Taxonomy" id="1400762"/>
    <lineage>
        <taxon>Eukaryota</taxon>
        <taxon>Fungi</taxon>
        <taxon>Dikarya</taxon>
        <taxon>Basidiomycota</taxon>
        <taxon>Agaricomycotina</taxon>
        <taxon>Agaricomycetes</taxon>
        <taxon>Agaricomycetidae</taxon>
        <taxon>Agaricales</taxon>
        <taxon>Agaricineae</taxon>
        <taxon>Agaricaceae</taxon>
        <taxon>Macrolepiota</taxon>
    </lineage>
</organism>
<feature type="compositionally biased region" description="Basic and acidic residues" evidence="1">
    <location>
        <begin position="172"/>
        <end position="182"/>
    </location>
</feature>
<feature type="compositionally biased region" description="Basic residues" evidence="1">
    <location>
        <begin position="74"/>
        <end position="87"/>
    </location>
</feature>
<evidence type="ECO:0000256" key="1">
    <source>
        <dbReference type="SAM" id="MobiDB-lite"/>
    </source>
</evidence>
<proteinExistence type="predicted"/>
<feature type="region of interest" description="Disordered" evidence="1">
    <location>
        <begin position="1"/>
        <end position="24"/>
    </location>
</feature>
<evidence type="ECO:0000313" key="2">
    <source>
        <dbReference type="EMBL" id="KAF9447453.1"/>
    </source>
</evidence>
<keyword evidence="3" id="KW-1185">Reference proteome</keyword>
<feature type="region of interest" description="Disordered" evidence="1">
    <location>
        <begin position="57"/>
        <end position="120"/>
    </location>
</feature>
<accession>A0A9P5X9R8</accession>
<protein>
    <submittedName>
        <fullName evidence="2">Uncharacterized protein</fullName>
    </submittedName>
</protein>
<dbReference type="OrthoDB" id="3187054at2759"/>
<reference evidence="2" key="1">
    <citation type="submission" date="2020-11" db="EMBL/GenBank/DDBJ databases">
        <authorList>
            <consortium name="DOE Joint Genome Institute"/>
            <person name="Ahrendt S."/>
            <person name="Riley R."/>
            <person name="Andreopoulos W."/>
            <person name="Labutti K."/>
            <person name="Pangilinan J."/>
            <person name="Ruiz-Duenas F.J."/>
            <person name="Barrasa J.M."/>
            <person name="Sanchez-Garcia M."/>
            <person name="Camarero S."/>
            <person name="Miyauchi S."/>
            <person name="Serrano A."/>
            <person name="Linde D."/>
            <person name="Babiker R."/>
            <person name="Drula E."/>
            <person name="Ayuso-Fernandez I."/>
            <person name="Pacheco R."/>
            <person name="Padilla G."/>
            <person name="Ferreira P."/>
            <person name="Barriuso J."/>
            <person name="Kellner H."/>
            <person name="Castanera R."/>
            <person name="Alfaro M."/>
            <person name="Ramirez L."/>
            <person name="Pisabarro A.G."/>
            <person name="Kuo A."/>
            <person name="Tritt A."/>
            <person name="Lipzen A."/>
            <person name="He G."/>
            <person name="Yan M."/>
            <person name="Ng V."/>
            <person name="Cullen D."/>
            <person name="Martin F."/>
            <person name="Rosso M.-N."/>
            <person name="Henrissat B."/>
            <person name="Hibbett D."/>
            <person name="Martinez A.T."/>
            <person name="Grigoriev I.V."/>
        </authorList>
    </citation>
    <scope>NUCLEOTIDE SEQUENCE</scope>
    <source>
        <strain evidence="2">MF-IS2</strain>
    </source>
</reference>
<dbReference type="AlphaFoldDB" id="A0A9P5X9R8"/>